<protein>
    <recommendedName>
        <fullName evidence="1">LysM domain-containing protein</fullName>
    </recommendedName>
</protein>
<dbReference type="EMBL" id="HBEO01012673">
    <property type="protein sequence ID" value="CAD8480757.1"/>
    <property type="molecule type" value="Transcribed_RNA"/>
</dbReference>
<feature type="domain" description="LysM" evidence="1">
    <location>
        <begin position="811"/>
        <end position="855"/>
    </location>
</feature>
<evidence type="ECO:0000313" key="2">
    <source>
        <dbReference type="EMBL" id="CAD8480757.1"/>
    </source>
</evidence>
<sequence length="886" mass="96813">MVVTNVSYVGDWIQGEVRLSHTYATPTNGGKSWDAQLVGCCRTGAVLNNADLAYAVRTEVNLIQVWRSVRAITLPFVTVTCDFSRSQPSNCSSFALPVASGENGEWEVMPPYYVGNAAQFEASEHSKLSVTGISAGNAVCNSQDSSGKACLVDVLTADLQNSAVSIEGWVMITQESGGYVFSSSMASTGRATMYVHVNSTHVKVGHENLTDTTSYTSTFVIGQNITMKWVHITVLRVHKPCSGSTLPCCTSSYANPAITVEYQVYVNGESVYTLEHSTVSNLMCAPSCGWESCNTLPIDLHFGYCPCSGGGAGSESGMYFSGQLDEWRVWNGFRTQVQIQDLMKTSLTVDKEGFLGNPTSIQINQYNYISNAAILLLYSMDYTCPDSAGSQCAVSQMYPVYPTNNQPWSLATATAIFTVNTDSTGAMLWETAIDTMGIMSMSSSRVRVNPVKGPGFYQASMMLSFSNGTGLAPVDFLIHVVNATYDSEKQAYKLCGCAPYVGNSYIPKLRVLAKVAPWNGNFLMYSPYLTQYKDITDFTYPSFIQIVAGYHFNMQFYGVDFVRPNEVSTVSFLYTSSIPEMRFSLSNQGNSSTLEASWTPCRKDVGSHVICVSAIDCEGPTVASATSQMQCVKIEVIASASPQWYNFSSDSYTLYMGKLFQMGVQAFENNMLASVSIALNNKLPYAVLKSLVVNQVSTTANSVTSSSEFSWTPAHDMGAFSGLICFSAVDDGAACPLEQKQGQSATKCVLLTVIRCQYTVRQGQQLQEIATIFSNNWMNLWSLNSNIRHPDFLPDGGEQIYVGHMYRALKHDTIGTVAKRMGMTRDQIALLNWDLRSKVNMSIDFELVPNQEICVIPDSCKGMTATVYSSLTFADPKSLAEQLIGV</sequence>
<organism evidence="2">
    <name type="scientific">Hanusia phi</name>
    <dbReference type="NCBI Taxonomy" id="3032"/>
    <lineage>
        <taxon>Eukaryota</taxon>
        <taxon>Cryptophyceae</taxon>
        <taxon>Pyrenomonadales</taxon>
        <taxon>Geminigeraceae</taxon>
        <taxon>Hanusia</taxon>
    </lineage>
</organism>
<reference evidence="2" key="1">
    <citation type="submission" date="2021-01" db="EMBL/GenBank/DDBJ databases">
        <authorList>
            <person name="Corre E."/>
            <person name="Pelletier E."/>
            <person name="Niang G."/>
            <person name="Scheremetjew M."/>
            <person name="Finn R."/>
            <person name="Kale V."/>
            <person name="Holt S."/>
            <person name="Cochrane G."/>
            <person name="Meng A."/>
            <person name="Brown T."/>
            <person name="Cohen L."/>
        </authorList>
    </citation>
    <scope>NUCLEOTIDE SEQUENCE</scope>
    <source>
        <strain evidence="2">CCMP325</strain>
    </source>
</reference>
<evidence type="ECO:0000259" key="1">
    <source>
        <dbReference type="Pfam" id="PF01476"/>
    </source>
</evidence>
<dbReference type="SUPFAM" id="SSF49899">
    <property type="entry name" value="Concanavalin A-like lectins/glucanases"/>
    <property type="match status" value="1"/>
</dbReference>
<dbReference type="InterPro" id="IPR013320">
    <property type="entry name" value="ConA-like_dom_sf"/>
</dbReference>
<accession>A0A7S0EC20</accession>
<gene>
    <name evidence="2" type="ORF">HPHI1048_LOCUS8640</name>
</gene>
<name>A0A7S0EC20_9CRYP</name>
<dbReference type="Pfam" id="PF01476">
    <property type="entry name" value="LysM"/>
    <property type="match status" value="2"/>
</dbReference>
<dbReference type="InterPro" id="IPR018392">
    <property type="entry name" value="LysM"/>
</dbReference>
<proteinExistence type="predicted"/>
<dbReference type="Gene3D" id="2.60.120.200">
    <property type="match status" value="1"/>
</dbReference>
<dbReference type="AlphaFoldDB" id="A0A7S0EC20"/>
<feature type="domain" description="LysM" evidence="1">
    <location>
        <begin position="758"/>
        <end position="793"/>
    </location>
</feature>